<keyword evidence="1" id="KW-1133">Transmembrane helix</keyword>
<evidence type="ECO:0000313" key="7">
    <source>
        <dbReference type="Proteomes" id="UP000262524"/>
    </source>
</evidence>
<evidence type="ECO:0000313" key="3">
    <source>
        <dbReference type="EMBL" id="CUN85874.1"/>
    </source>
</evidence>
<evidence type="ECO:0008006" key="8">
    <source>
        <dbReference type="Google" id="ProtNLM"/>
    </source>
</evidence>
<name>A0A173TTC0_9FIRM</name>
<sequence length="117" mass="13648">MTTIKCRKCGKVYPFNEKICPDCGYDIRKDETLSPRDRVALGLKSDSALFEELGKENMERWKTQTREERLQDAWENRNKFEIRPDQGGLPRVNIPMNTMLFLTVIFVVAVFLAKYLA</sequence>
<evidence type="ECO:0000313" key="6">
    <source>
        <dbReference type="Proteomes" id="UP000095679"/>
    </source>
</evidence>
<dbReference type="GeneID" id="75049326"/>
<dbReference type="EMBL" id="CYYC01000021">
    <property type="protein sequence ID" value="CUN04448.1"/>
    <property type="molecule type" value="Genomic_DNA"/>
</dbReference>
<evidence type="ECO:0000313" key="2">
    <source>
        <dbReference type="EMBL" id="CUN04448.1"/>
    </source>
</evidence>
<gene>
    <name evidence="4" type="ORF">DXD91_14705</name>
    <name evidence="3" type="ORF">ERS852450_00744</name>
    <name evidence="2" type="ORF">ERS852578_01842</name>
</gene>
<dbReference type="AlphaFoldDB" id="A0A173TTC0"/>
<proteinExistence type="predicted"/>
<dbReference type="Proteomes" id="UP000262524">
    <property type="component" value="Unassembled WGS sequence"/>
</dbReference>
<evidence type="ECO:0000313" key="4">
    <source>
        <dbReference type="EMBL" id="RGI77912.1"/>
    </source>
</evidence>
<evidence type="ECO:0000256" key="1">
    <source>
        <dbReference type="SAM" id="Phobius"/>
    </source>
</evidence>
<reference evidence="4 7" key="2">
    <citation type="submission" date="2018-08" db="EMBL/GenBank/DDBJ databases">
        <title>A genome reference for cultivated species of the human gut microbiota.</title>
        <authorList>
            <person name="Zou Y."/>
            <person name="Xue W."/>
            <person name="Luo G."/>
        </authorList>
    </citation>
    <scope>NUCLEOTIDE SEQUENCE [LARGE SCALE GENOMIC DNA]</scope>
    <source>
        <strain evidence="4 7">TM10-1AC</strain>
    </source>
</reference>
<accession>A0A173TTC0</accession>
<dbReference type="EMBL" id="QSOE01000166">
    <property type="protein sequence ID" value="RGI77912.1"/>
    <property type="molecule type" value="Genomic_DNA"/>
</dbReference>
<protein>
    <recommendedName>
        <fullName evidence="8">Zinc ribbon domain-containing protein</fullName>
    </recommendedName>
</protein>
<dbReference type="EMBL" id="CYZL01000005">
    <property type="protein sequence ID" value="CUN85874.1"/>
    <property type="molecule type" value="Genomic_DNA"/>
</dbReference>
<organism evidence="2 5">
    <name type="scientific">Anaerobutyricum hallii</name>
    <dbReference type="NCBI Taxonomy" id="39488"/>
    <lineage>
        <taxon>Bacteria</taxon>
        <taxon>Bacillati</taxon>
        <taxon>Bacillota</taxon>
        <taxon>Clostridia</taxon>
        <taxon>Lachnospirales</taxon>
        <taxon>Lachnospiraceae</taxon>
        <taxon>Anaerobutyricum</taxon>
    </lineage>
</organism>
<reference evidence="5 6" key="1">
    <citation type="submission" date="2015-09" db="EMBL/GenBank/DDBJ databases">
        <authorList>
            <consortium name="Pathogen Informatics"/>
        </authorList>
    </citation>
    <scope>NUCLEOTIDE SEQUENCE [LARGE SCALE GENOMIC DNA]</scope>
    <source>
        <strain evidence="3 6">2789STDY5834835</strain>
        <strain evidence="2 5">2789STDY5834966</strain>
    </source>
</reference>
<dbReference type="RefSeq" id="WP_005345657.1">
    <property type="nucleotide sequence ID" value="NZ_BLYK01000029.1"/>
</dbReference>
<dbReference type="Proteomes" id="UP000095390">
    <property type="component" value="Unassembled WGS sequence"/>
</dbReference>
<dbReference type="OrthoDB" id="2066200at2"/>
<evidence type="ECO:0000313" key="5">
    <source>
        <dbReference type="Proteomes" id="UP000095390"/>
    </source>
</evidence>
<keyword evidence="1" id="KW-0472">Membrane</keyword>
<feature type="transmembrane region" description="Helical" evidence="1">
    <location>
        <begin position="99"/>
        <end position="116"/>
    </location>
</feature>
<keyword evidence="1" id="KW-0812">Transmembrane</keyword>
<dbReference type="Proteomes" id="UP000095679">
    <property type="component" value="Unassembled WGS sequence"/>
</dbReference>